<evidence type="ECO:0000313" key="1">
    <source>
        <dbReference type="EMBL" id="KKL83151.1"/>
    </source>
</evidence>
<reference evidence="1" key="1">
    <citation type="journal article" date="2015" name="Nature">
        <title>Complex archaea that bridge the gap between prokaryotes and eukaryotes.</title>
        <authorList>
            <person name="Spang A."/>
            <person name="Saw J.H."/>
            <person name="Jorgensen S.L."/>
            <person name="Zaremba-Niedzwiedzka K."/>
            <person name="Martijn J."/>
            <person name="Lind A.E."/>
            <person name="van Eijk R."/>
            <person name="Schleper C."/>
            <person name="Guy L."/>
            <person name="Ettema T.J."/>
        </authorList>
    </citation>
    <scope>NUCLEOTIDE SEQUENCE</scope>
</reference>
<accession>A0A0F9FY19</accession>
<comment type="caution">
    <text evidence="1">The sequence shown here is derived from an EMBL/GenBank/DDBJ whole genome shotgun (WGS) entry which is preliminary data.</text>
</comment>
<dbReference type="AlphaFoldDB" id="A0A0F9FY19"/>
<gene>
    <name evidence="1" type="ORF">LCGC14_1977580</name>
</gene>
<name>A0A0F9FY19_9ZZZZ</name>
<organism evidence="1">
    <name type="scientific">marine sediment metagenome</name>
    <dbReference type="NCBI Taxonomy" id="412755"/>
    <lineage>
        <taxon>unclassified sequences</taxon>
        <taxon>metagenomes</taxon>
        <taxon>ecological metagenomes</taxon>
    </lineage>
</organism>
<dbReference type="EMBL" id="LAZR01022066">
    <property type="protein sequence ID" value="KKL83151.1"/>
    <property type="molecule type" value="Genomic_DNA"/>
</dbReference>
<protein>
    <submittedName>
        <fullName evidence="1">Uncharacterized protein</fullName>
    </submittedName>
</protein>
<sequence>MGMEQMTREEAKETIRDMLLKWDTGMEAVMAQGHSKADAEEIVGRYFTAMAKKENLSN</sequence>
<proteinExistence type="predicted"/>